<evidence type="ECO:0000313" key="4">
    <source>
        <dbReference type="EMBL" id="KAK3760130.1"/>
    </source>
</evidence>
<keyword evidence="5" id="KW-1185">Reference proteome</keyword>
<proteinExistence type="predicted"/>
<dbReference type="EMBL" id="JAWDGP010005045">
    <property type="protein sequence ID" value="KAK3760130.1"/>
    <property type="molecule type" value="Genomic_DNA"/>
</dbReference>
<feature type="compositionally biased region" description="Basic and acidic residues" evidence="2">
    <location>
        <begin position="127"/>
        <end position="140"/>
    </location>
</feature>
<dbReference type="SUPFAM" id="SSF56672">
    <property type="entry name" value="DNA/RNA polymerases"/>
    <property type="match status" value="1"/>
</dbReference>
<feature type="region of interest" description="Disordered" evidence="2">
    <location>
        <begin position="108"/>
        <end position="140"/>
    </location>
</feature>
<dbReference type="AlphaFoldDB" id="A0AAE0YZW9"/>
<dbReference type="PROSITE" id="PS50878">
    <property type="entry name" value="RT_POL"/>
    <property type="match status" value="1"/>
</dbReference>
<dbReference type="Proteomes" id="UP001283361">
    <property type="component" value="Unassembled WGS sequence"/>
</dbReference>
<feature type="domain" description="Reverse transcriptase" evidence="3">
    <location>
        <begin position="352"/>
        <end position="603"/>
    </location>
</feature>
<organism evidence="4 5">
    <name type="scientific">Elysia crispata</name>
    <name type="common">lettuce slug</name>
    <dbReference type="NCBI Taxonomy" id="231223"/>
    <lineage>
        <taxon>Eukaryota</taxon>
        <taxon>Metazoa</taxon>
        <taxon>Spiralia</taxon>
        <taxon>Lophotrochozoa</taxon>
        <taxon>Mollusca</taxon>
        <taxon>Gastropoda</taxon>
        <taxon>Heterobranchia</taxon>
        <taxon>Euthyneura</taxon>
        <taxon>Panpulmonata</taxon>
        <taxon>Sacoglossa</taxon>
        <taxon>Placobranchoidea</taxon>
        <taxon>Plakobranchidae</taxon>
        <taxon>Elysia</taxon>
    </lineage>
</organism>
<gene>
    <name evidence="4" type="ORF">RRG08_041973</name>
</gene>
<name>A0AAE0YZW9_9GAST</name>
<evidence type="ECO:0000259" key="3">
    <source>
        <dbReference type="PROSITE" id="PS50878"/>
    </source>
</evidence>
<sequence length="812" mass="93699">MVQDFDSMTYCNREHISEQKHQTTWIGQIRDRTTGKIINIFNQIDYILCQKRNNHLLTNARSYAGTLLTSDHKLVKASFKLEKHKLCRKEQHSKRTPKPNIAAIVNKEESQRRYQNTLDTKLSSITSDRKNNTDNSKARADSVPDRLKCVQTIIKQSIEESVGCVATARQNKHNDEELSQLSKRQKDIRVKIQNTKDNNKRDRLKIERNRILHTIRKRQIKLKNEEIEKKIEGINSAKCDHAMFKATRLLYQKQFENPKVEDQEGKLASNPNDILDIVSSHFKSKFEDEKVEEITPFEGEPKPLKNPITPEEVRKSFNSLSNNKAPGEDQIHAELLKYGTPLLDQTIADIFNTTFSKHENLDINTGVLIAIQKPGKKKGPPNNLRPITLLNSLRKALSIITLKRIRPFVEEYLSKSQSGFRPDRSTADVKWTHKWLAAKTLKEDVIIKISGIDMSAAIDTIDRNQLLNIIATIVNEDELRIIRFLLSNTKIKTRINGATKTNTFISNVGTPQGDSLSPVLFIVYLEHALKEVRTTLPRPIVKYEKEIPNEIAYADDVDFIGQDYVNINEIQETLHKYQLKVNTDKTEFTALSKNEEDWKNAKKVGSLIGDLEDVERRKQLSTAALNKLYHVWMKGNKFKTTTKIQLYKSLVKSILLYNCSTWALTLTEEEKINAFHRKQLKKVPNIKFPVKITSKSLYKKCQEKPLSLKILKARWNLFGHILRRDSDIPANRATRAYFIHYGHKLRGRPTTTLPIVLNRDLGLIDHFRLHSTDDLVKITELAKDRKQWRELSARTEKAAEASQTVNWDATRQ</sequence>
<evidence type="ECO:0000256" key="1">
    <source>
        <dbReference type="SAM" id="Coils"/>
    </source>
</evidence>
<comment type="caution">
    <text evidence="4">The sequence shown here is derived from an EMBL/GenBank/DDBJ whole genome shotgun (WGS) entry which is preliminary data.</text>
</comment>
<dbReference type="InterPro" id="IPR000477">
    <property type="entry name" value="RT_dom"/>
</dbReference>
<dbReference type="PANTHER" id="PTHR47027:SF20">
    <property type="entry name" value="REVERSE TRANSCRIPTASE-LIKE PROTEIN WITH RNA-DIRECTED DNA POLYMERASE DOMAIN"/>
    <property type="match status" value="1"/>
</dbReference>
<evidence type="ECO:0000256" key="2">
    <source>
        <dbReference type="SAM" id="MobiDB-lite"/>
    </source>
</evidence>
<dbReference type="PANTHER" id="PTHR47027">
    <property type="entry name" value="REVERSE TRANSCRIPTASE DOMAIN-CONTAINING PROTEIN"/>
    <property type="match status" value="1"/>
</dbReference>
<evidence type="ECO:0000313" key="5">
    <source>
        <dbReference type="Proteomes" id="UP001283361"/>
    </source>
</evidence>
<feature type="coiled-coil region" evidence="1">
    <location>
        <begin position="178"/>
        <end position="237"/>
    </location>
</feature>
<dbReference type="Pfam" id="PF00078">
    <property type="entry name" value="RVT_1"/>
    <property type="match status" value="1"/>
</dbReference>
<reference evidence="4" key="1">
    <citation type="journal article" date="2023" name="G3 (Bethesda)">
        <title>A reference genome for the long-term kleptoplast-retaining sea slug Elysia crispata morphotype clarki.</title>
        <authorList>
            <person name="Eastman K.E."/>
            <person name="Pendleton A.L."/>
            <person name="Shaikh M.A."/>
            <person name="Suttiyut T."/>
            <person name="Ogas R."/>
            <person name="Tomko P."/>
            <person name="Gavelis G."/>
            <person name="Widhalm J.R."/>
            <person name="Wisecaver J.H."/>
        </authorList>
    </citation>
    <scope>NUCLEOTIDE SEQUENCE</scope>
    <source>
        <strain evidence="4">ECLA1</strain>
    </source>
</reference>
<dbReference type="CDD" id="cd01650">
    <property type="entry name" value="RT_nLTR_like"/>
    <property type="match status" value="1"/>
</dbReference>
<accession>A0AAE0YZW9</accession>
<protein>
    <recommendedName>
        <fullName evidence="3">Reverse transcriptase domain-containing protein</fullName>
    </recommendedName>
</protein>
<dbReference type="InterPro" id="IPR043502">
    <property type="entry name" value="DNA/RNA_pol_sf"/>
</dbReference>
<feature type="compositionally biased region" description="Polar residues" evidence="2">
    <location>
        <begin position="113"/>
        <end position="126"/>
    </location>
</feature>
<keyword evidence="1" id="KW-0175">Coiled coil</keyword>